<keyword evidence="1" id="KW-0812">Transmembrane</keyword>
<evidence type="ECO:0000256" key="1">
    <source>
        <dbReference type="SAM" id="Phobius"/>
    </source>
</evidence>
<gene>
    <name evidence="2" type="ORF">PITC_032660</name>
</gene>
<accession>A0A0A2LGW4</accession>
<reference evidence="2 3" key="1">
    <citation type="journal article" date="2015" name="Mol. Plant Microbe Interact.">
        <title>Genome, transcriptome, and functional analyses of Penicillium expansum provide new insights into secondary metabolism and pathogenicity.</title>
        <authorList>
            <person name="Ballester A.R."/>
            <person name="Marcet-Houben M."/>
            <person name="Levin E."/>
            <person name="Sela N."/>
            <person name="Selma-Lazaro C."/>
            <person name="Carmona L."/>
            <person name="Wisniewski M."/>
            <person name="Droby S."/>
            <person name="Gonzalez-Candelas L."/>
            <person name="Gabaldon T."/>
        </authorList>
    </citation>
    <scope>NUCLEOTIDE SEQUENCE [LARGE SCALE GENOMIC DNA]</scope>
    <source>
        <strain evidence="2 3">PHI-1</strain>
    </source>
</reference>
<keyword evidence="1" id="KW-0472">Membrane</keyword>
<proteinExistence type="predicted"/>
<organism evidence="2 3">
    <name type="scientific">Penicillium italicum</name>
    <name type="common">Blue mold</name>
    <dbReference type="NCBI Taxonomy" id="40296"/>
    <lineage>
        <taxon>Eukaryota</taxon>
        <taxon>Fungi</taxon>
        <taxon>Dikarya</taxon>
        <taxon>Ascomycota</taxon>
        <taxon>Pezizomycotina</taxon>
        <taxon>Eurotiomycetes</taxon>
        <taxon>Eurotiomycetidae</taxon>
        <taxon>Eurotiales</taxon>
        <taxon>Aspergillaceae</taxon>
        <taxon>Penicillium</taxon>
    </lineage>
</organism>
<protein>
    <submittedName>
        <fullName evidence="2">Uncharacterized protein</fullName>
    </submittedName>
</protein>
<dbReference type="Proteomes" id="UP000030104">
    <property type="component" value="Unassembled WGS sequence"/>
</dbReference>
<keyword evidence="3" id="KW-1185">Reference proteome</keyword>
<evidence type="ECO:0000313" key="3">
    <source>
        <dbReference type="Proteomes" id="UP000030104"/>
    </source>
</evidence>
<feature type="transmembrane region" description="Helical" evidence="1">
    <location>
        <begin position="6"/>
        <end position="25"/>
    </location>
</feature>
<evidence type="ECO:0000313" key="2">
    <source>
        <dbReference type="EMBL" id="KGO75820.1"/>
    </source>
</evidence>
<dbReference type="AlphaFoldDB" id="A0A0A2LGW4"/>
<comment type="caution">
    <text evidence="2">The sequence shown here is derived from an EMBL/GenBank/DDBJ whole genome shotgun (WGS) entry which is preliminary data.</text>
</comment>
<name>A0A0A2LGW4_PENIT</name>
<sequence>MADPGLFYATGFMVMLYHMFTLSPVPSPQSPVEILVHDAFTLIL</sequence>
<keyword evidence="1" id="KW-1133">Transmembrane helix</keyword>
<dbReference type="EMBL" id="JQGA01000428">
    <property type="protein sequence ID" value="KGO75820.1"/>
    <property type="molecule type" value="Genomic_DNA"/>
</dbReference>
<dbReference type="HOGENOM" id="CLU_3224777_0_0_1"/>